<name>A0ABT2ZQM5_9RHOB</name>
<dbReference type="PANTHER" id="PTHR12526">
    <property type="entry name" value="GLYCOSYLTRANSFERASE"/>
    <property type="match status" value="1"/>
</dbReference>
<evidence type="ECO:0000313" key="4">
    <source>
        <dbReference type="EMBL" id="MCV2873046.1"/>
    </source>
</evidence>
<dbReference type="InterPro" id="IPR028098">
    <property type="entry name" value="Glyco_trans_4-like_N"/>
</dbReference>
<sequence length="370" mass="38834">MTTGVAHVLNTPGFGGVPRVVRALAGLTDRRRYTPAVFILKPGEGLDLFSGLDATVVVAAEERGKTGAIAALAEFLEARNIGILHTHSFRPNLYGRMAGALLRASGLKIVAHYHNDYADKWSDPSAIALERRLGRITDARIAVSGAVALHVAEWTGVAPESLTVIRNGLDLGRLAQGDRGRGRAALGLAEGEICIGLVGRICAQKGVDTFVEAAERLLPDLPQARFVVLGAMEDRALADTLRARAEAVPGQAIRLVGHREDIGDLLAAFDILAAPSRWEGFGLAIVEGMAMGLPVVASAVGAIPEVTGGAAQLISPDNPQELAAALSLLITDEHLRSEFGRAARRRAQSFDWATAAGAVDAVYDSLVAGA</sequence>
<keyword evidence="5" id="KW-1185">Reference proteome</keyword>
<dbReference type="EC" id="2.4.-.-" evidence="4"/>
<feature type="domain" description="Glycosyltransferase subfamily 4-like N-terminal" evidence="3">
    <location>
        <begin position="14"/>
        <end position="173"/>
    </location>
</feature>
<dbReference type="EMBL" id="JAOWKZ010000003">
    <property type="protein sequence ID" value="MCV2873046.1"/>
    <property type="molecule type" value="Genomic_DNA"/>
</dbReference>
<accession>A0ABT2ZQM5</accession>
<evidence type="ECO:0000313" key="5">
    <source>
        <dbReference type="Proteomes" id="UP001652564"/>
    </source>
</evidence>
<dbReference type="Pfam" id="PF13439">
    <property type="entry name" value="Glyco_transf_4"/>
    <property type="match status" value="1"/>
</dbReference>
<evidence type="ECO:0000259" key="3">
    <source>
        <dbReference type="Pfam" id="PF13439"/>
    </source>
</evidence>
<proteinExistence type="predicted"/>
<evidence type="ECO:0000256" key="1">
    <source>
        <dbReference type="ARBA" id="ARBA00022676"/>
    </source>
</evidence>
<dbReference type="Gene3D" id="3.40.50.2000">
    <property type="entry name" value="Glycogen Phosphorylase B"/>
    <property type="match status" value="2"/>
</dbReference>
<gene>
    <name evidence="4" type="ORF">OEZ71_12150</name>
</gene>
<dbReference type="GO" id="GO:0016757">
    <property type="term" value="F:glycosyltransferase activity"/>
    <property type="evidence" value="ECO:0007669"/>
    <property type="project" value="UniProtKB-KW"/>
</dbReference>
<keyword evidence="2 4" id="KW-0808">Transferase</keyword>
<reference evidence="4 5" key="1">
    <citation type="submission" date="2022-10" db="EMBL/GenBank/DDBJ databases">
        <title>Defluviimonas sp. nov., isolated from ocean surface sediments.</title>
        <authorList>
            <person name="He W."/>
            <person name="Wang L."/>
            <person name="Zhang D.-F."/>
        </authorList>
    </citation>
    <scope>NUCLEOTIDE SEQUENCE [LARGE SCALE GENOMIC DNA]</scope>
    <source>
        <strain evidence="4 5">WL0050</strain>
    </source>
</reference>
<protein>
    <submittedName>
        <fullName evidence="4">Glycosyltransferase</fullName>
        <ecNumber evidence="4">2.4.-.-</ecNumber>
    </submittedName>
</protein>
<comment type="caution">
    <text evidence="4">The sequence shown here is derived from an EMBL/GenBank/DDBJ whole genome shotgun (WGS) entry which is preliminary data.</text>
</comment>
<dbReference type="Pfam" id="PF13692">
    <property type="entry name" value="Glyco_trans_1_4"/>
    <property type="match status" value="1"/>
</dbReference>
<dbReference type="Proteomes" id="UP001652564">
    <property type="component" value="Unassembled WGS sequence"/>
</dbReference>
<keyword evidence="1 4" id="KW-0328">Glycosyltransferase</keyword>
<dbReference type="SUPFAM" id="SSF53756">
    <property type="entry name" value="UDP-Glycosyltransferase/glycogen phosphorylase"/>
    <property type="match status" value="1"/>
</dbReference>
<dbReference type="RefSeq" id="WP_263740263.1">
    <property type="nucleotide sequence ID" value="NZ_JAOWKZ010000003.1"/>
</dbReference>
<dbReference type="PANTHER" id="PTHR12526:SF510">
    <property type="entry name" value="D-INOSITOL 3-PHOSPHATE GLYCOSYLTRANSFERASE"/>
    <property type="match status" value="1"/>
</dbReference>
<evidence type="ECO:0000256" key="2">
    <source>
        <dbReference type="ARBA" id="ARBA00022679"/>
    </source>
</evidence>
<organism evidence="4 5">
    <name type="scientific">Albidovulum litorale</name>
    <dbReference type="NCBI Taxonomy" id="2984134"/>
    <lineage>
        <taxon>Bacteria</taxon>
        <taxon>Pseudomonadati</taxon>
        <taxon>Pseudomonadota</taxon>
        <taxon>Alphaproteobacteria</taxon>
        <taxon>Rhodobacterales</taxon>
        <taxon>Paracoccaceae</taxon>
        <taxon>Albidovulum</taxon>
    </lineage>
</organism>